<organism evidence="1 2">
    <name type="scientific">Arctium lappa</name>
    <name type="common">Greater burdock</name>
    <name type="synonym">Lappa major</name>
    <dbReference type="NCBI Taxonomy" id="4217"/>
    <lineage>
        <taxon>Eukaryota</taxon>
        <taxon>Viridiplantae</taxon>
        <taxon>Streptophyta</taxon>
        <taxon>Embryophyta</taxon>
        <taxon>Tracheophyta</taxon>
        <taxon>Spermatophyta</taxon>
        <taxon>Magnoliopsida</taxon>
        <taxon>eudicotyledons</taxon>
        <taxon>Gunneridae</taxon>
        <taxon>Pentapetalae</taxon>
        <taxon>asterids</taxon>
        <taxon>campanulids</taxon>
        <taxon>Asterales</taxon>
        <taxon>Asteraceae</taxon>
        <taxon>Carduoideae</taxon>
        <taxon>Cardueae</taxon>
        <taxon>Arctiinae</taxon>
        <taxon>Arctium</taxon>
    </lineage>
</organism>
<evidence type="ECO:0000313" key="1">
    <source>
        <dbReference type="EMBL" id="KAI3736242.1"/>
    </source>
</evidence>
<reference evidence="2" key="1">
    <citation type="journal article" date="2022" name="Mol. Ecol. Resour.">
        <title>The genomes of chicory, endive, great burdock and yacon provide insights into Asteraceae palaeo-polyploidization history and plant inulin production.</title>
        <authorList>
            <person name="Fan W."/>
            <person name="Wang S."/>
            <person name="Wang H."/>
            <person name="Wang A."/>
            <person name="Jiang F."/>
            <person name="Liu H."/>
            <person name="Zhao H."/>
            <person name="Xu D."/>
            <person name="Zhang Y."/>
        </authorList>
    </citation>
    <scope>NUCLEOTIDE SEQUENCE [LARGE SCALE GENOMIC DNA]</scope>
    <source>
        <strain evidence="2">cv. Niubang</strain>
    </source>
</reference>
<accession>A0ACB9CQA0</accession>
<evidence type="ECO:0000313" key="2">
    <source>
        <dbReference type="Proteomes" id="UP001055879"/>
    </source>
</evidence>
<keyword evidence="2" id="KW-1185">Reference proteome</keyword>
<sequence>MNLSYIHKPTWENNINSIENQQTFQINYDIYVDSFSIISHYLMMSFTKLTIFIFSAFILFVSRHRCQASQDNLLKDEDHETLVSPGKVFQMGFFETESNQNGNHRYVGIWYYADPKTLVWVANRDNSLSPGSSVLSIEDDGNLVVKDKYRRYFTTGLPPSSSVRTLKLLDTGNAILEDKSGKLVWSTFSFPTDTFLPGMYMEKVMKLTSWKSQHDPGTGQFVFQKDQVFGYNNFTIFTDKKLHWKSGFGLESNTNPTKMPMAAIHLLSNTTRIPTSSRLVMNSSGEIQFYNWDSSFRKWVLNWSEPKDYCNKYNACGPNSSCNISRNVEKDSICKCLPGFELIPDITTSEQTCKRTSTICSGNDSNFLSMAIMKIDVTFQTFLESRNEPECKEKCLGLDCCQAYSYNAVGNPELVLAGVPGGKQGCWIWSSGSQLVDIQVGDETSGHIVSIRNPVSVGFKSPPTARVSAKRSKSLSPEVIILSAIVILGLLLLCCIGFICYRRRINIKKGQGSAESESIHQFNESVRQVQDLLDPFHSNENDSQTIGIPFFAFERISASTDGFSEANKLGEGGFGPVYKGKFPGGLEIAVKRLSIHSGQGLEEFKNEVTLIAKLQHRNLVRLLGYCMKGNEKMLIYEYMPNKSLDAFIFDGTQSVLLNWKKRFEIILGICRGLIYLHQDSRLRIIHRDLKTSNILLDEDLNPKISDFGLAKIVNGKEVESNTKRVIGTYGYMAPEYALEGLFSIKSDVYSFGVVVLEIISGKKKHYQCEQAISLLNYAWHLWKEGRPLDLMEQVLTESYDSEEVLKCIIVGLLCVQEDPDDRPNMSNVVTMLTSDIATLPEPKQPAFLNNKLMEISMKMIEKSEIANCTKECEGSSSIRTTEKEQGERW</sequence>
<dbReference type="EMBL" id="CM042050">
    <property type="protein sequence ID" value="KAI3736242.1"/>
    <property type="molecule type" value="Genomic_DNA"/>
</dbReference>
<name>A0ACB9CQA0_ARCLA</name>
<reference evidence="1 2" key="2">
    <citation type="journal article" date="2022" name="Mol. Ecol. Resour.">
        <title>The genomes of chicory, endive, great burdock and yacon provide insights into Asteraceae paleo-polyploidization history and plant inulin production.</title>
        <authorList>
            <person name="Fan W."/>
            <person name="Wang S."/>
            <person name="Wang H."/>
            <person name="Wang A."/>
            <person name="Jiang F."/>
            <person name="Liu H."/>
            <person name="Zhao H."/>
            <person name="Xu D."/>
            <person name="Zhang Y."/>
        </authorList>
    </citation>
    <scope>NUCLEOTIDE SEQUENCE [LARGE SCALE GENOMIC DNA]</scope>
    <source>
        <strain evidence="2">cv. Niubang</strain>
    </source>
</reference>
<proteinExistence type="predicted"/>
<dbReference type="Proteomes" id="UP001055879">
    <property type="component" value="Linkage Group LG04"/>
</dbReference>
<protein>
    <submittedName>
        <fullName evidence="1">Uncharacterized protein</fullName>
    </submittedName>
</protein>
<comment type="caution">
    <text evidence="1">The sequence shown here is derived from an EMBL/GenBank/DDBJ whole genome shotgun (WGS) entry which is preliminary data.</text>
</comment>
<gene>
    <name evidence="1" type="ORF">L6452_15780</name>
</gene>